<dbReference type="EMBL" id="CP042997">
    <property type="protein sequence ID" value="QEH35841.1"/>
    <property type="molecule type" value="Genomic_DNA"/>
</dbReference>
<dbReference type="AlphaFoldDB" id="A0A5B9W749"/>
<keyword evidence="2" id="KW-1185">Reference proteome</keyword>
<dbReference type="KEGG" id="agv:OJF2_43980"/>
<gene>
    <name evidence="1" type="ORF">OJF2_43980</name>
</gene>
<dbReference type="OrthoDB" id="9905483at2"/>
<dbReference type="Proteomes" id="UP000324233">
    <property type="component" value="Chromosome"/>
</dbReference>
<organism evidence="1 2">
    <name type="scientific">Aquisphaera giovannonii</name>
    <dbReference type="NCBI Taxonomy" id="406548"/>
    <lineage>
        <taxon>Bacteria</taxon>
        <taxon>Pseudomonadati</taxon>
        <taxon>Planctomycetota</taxon>
        <taxon>Planctomycetia</taxon>
        <taxon>Isosphaerales</taxon>
        <taxon>Isosphaeraceae</taxon>
        <taxon>Aquisphaera</taxon>
    </lineage>
</organism>
<evidence type="ECO:0000313" key="2">
    <source>
        <dbReference type="Proteomes" id="UP000324233"/>
    </source>
</evidence>
<accession>A0A5B9W749</accession>
<dbReference type="RefSeq" id="WP_148595586.1">
    <property type="nucleotide sequence ID" value="NZ_CP042997.1"/>
</dbReference>
<name>A0A5B9W749_9BACT</name>
<reference evidence="1 2" key="1">
    <citation type="submission" date="2019-08" db="EMBL/GenBank/DDBJ databases">
        <title>Deep-cultivation of Planctomycetes and their phenomic and genomic characterization uncovers novel biology.</title>
        <authorList>
            <person name="Wiegand S."/>
            <person name="Jogler M."/>
            <person name="Boedeker C."/>
            <person name="Pinto D."/>
            <person name="Vollmers J."/>
            <person name="Rivas-Marin E."/>
            <person name="Kohn T."/>
            <person name="Peeters S.H."/>
            <person name="Heuer A."/>
            <person name="Rast P."/>
            <person name="Oberbeckmann S."/>
            <person name="Bunk B."/>
            <person name="Jeske O."/>
            <person name="Meyerdierks A."/>
            <person name="Storesund J.E."/>
            <person name="Kallscheuer N."/>
            <person name="Luecker S."/>
            <person name="Lage O.M."/>
            <person name="Pohl T."/>
            <person name="Merkel B.J."/>
            <person name="Hornburger P."/>
            <person name="Mueller R.-W."/>
            <person name="Bruemmer F."/>
            <person name="Labrenz M."/>
            <person name="Spormann A.M."/>
            <person name="Op den Camp H."/>
            <person name="Overmann J."/>
            <person name="Amann R."/>
            <person name="Jetten M.S.M."/>
            <person name="Mascher T."/>
            <person name="Medema M.H."/>
            <person name="Devos D.P."/>
            <person name="Kaster A.-K."/>
            <person name="Ovreas L."/>
            <person name="Rohde M."/>
            <person name="Galperin M.Y."/>
            <person name="Jogler C."/>
        </authorList>
    </citation>
    <scope>NUCLEOTIDE SEQUENCE [LARGE SCALE GENOMIC DNA]</scope>
    <source>
        <strain evidence="1 2">OJF2</strain>
    </source>
</reference>
<sequence>MGAYLDEDMVAHEPDFIAYPHLLVCMGVTLLMTDGSLLGAHVVEQQSQDEAFAGMQEFMRTIALAGITPDRLYLTGNVGIHVQSADNAHGKARKLGYAGIVYVFDTSLIKPKDGTFVMLTSKGPGVHPTIQYKRNEKVKIARQEGMAYRMGKFRKHYGLGAGHQMVGTSKLNELTADLHCNKITEVHPPH</sequence>
<proteinExistence type="predicted"/>
<evidence type="ECO:0000313" key="1">
    <source>
        <dbReference type="EMBL" id="QEH35841.1"/>
    </source>
</evidence>
<protein>
    <submittedName>
        <fullName evidence="1">Uncharacterized protein</fullName>
    </submittedName>
</protein>